<protein>
    <submittedName>
        <fullName evidence="4">Proline iminopeptidase</fullName>
    </submittedName>
</protein>
<dbReference type="InterPro" id="IPR002410">
    <property type="entry name" value="Peptidase_S33"/>
</dbReference>
<dbReference type="InterPro" id="IPR029058">
    <property type="entry name" value="AB_hydrolase_fold"/>
</dbReference>
<comment type="similarity">
    <text evidence="1">Belongs to the peptidase S33 family.</text>
</comment>
<dbReference type="GO" id="GO:0008233">
    <property type="term" value="F:peptidase activity"/>
    <property type="evidence" value="ECO:0007669"/>
    <property type="project" value="InterPro"/>
</dbReference>
<dbReference type="PANTHER" id="PTHR43248">
    <property type="entry name" value="2-SUCCINYL-6-HYDROXY-2,4-CYCLOHEXADIENE-1-CARBOXYLATE SYNTHASE"/>
    <property type="match status" value="1"/>
</dbReference>
<reference evidence="4 5" key="1">
    <citation type="journal article" date="2014" name="BMC Genomics">
        <title>Genome and secretome analysis of the hemibiotrophic fungal pathogen, Moniliophthora roreri, which causes frosty pod rot disease of cacao: mechanisms of the biotrophic and necrotrophic phases.</title>
        <authorList>
            <person name="Meinhardt L.W."/>
            <person name="Costa G.G.L."/>
            <person name="Thomazella D.P.T."/>
            <person name="Teixeira P.J.P.L."/>
            <person name="Carazzolle M.F."/>
            <person name="Schuster S.C."/>
            <person name="Carlson J.E."/>
            <person name="Guiltinan M.J."/>
            <person name="Mieczkowski P."/>
            <person name="Farmer A."/>
            <person name="Ramaraj T."/>
            <person name="Crozier J."/>
            <person name="Davis R.E."/>
            <person name="Shao J."/>
            <person name="Melnick R.L."/>
            <person name="Pereira G.A.G."/>
            <person name="Bailey B.A."/>
        </authorList>
    </citation>
    <scope>NUCLEOTIDE SEQUENCE [LARGE SCALE GENOMIC DNA]</scope>
    <source>
        <strain evidence="4 5">MCA 2997</strain>
    </source>
</reference>
<dbReference type="EMBL" id="AWSO01000311">
    <property type="protein sequence ID" value="ESK91877.1"/>
    <property type="molecule type" value="Genomic_DNA"/>
</dbReference>
<evidence type="ECO:0000313" key="5">
    <source>
        <dbReference type="Proteomes" id="UP000017559"/>
    </source>
</evidence>
<evidence type="ECO:0000313" key="4">
    <source>
        <dbReference type="EMBL" id="ESK91877.1"/>
    </source>
</evidence>
<accession>V2XDS7</accession>
<dbReference type="GO" id="GO:0006508">
    <property type="term" value="P:proteolysis"/>
    <property type="evidence" value="ECO:0007669"/>
    <property type="project" value="InterPro"/>
</dbReference>
<dbReference type="SUPFAM" id="SSF53474">
    <property type="entry name" value="alpha/beta-Hydrolases"/>
    <property type="match status" value="1"/>
</dbReference>
<proteinExistence type="inferred from homology"/>
<dbReference type="OrthoDB" id="1898734at2759"/>
<dbReference type="KEGG" id="mrr:Moror_10489"/>
<dbReference type="HOGENOM" id="CLU_024518_2_1_1"/>
<name>V2XDS7_MONRO</name>
<dbReference type="AlphaFoldDB" id="V2XDS7"/>
<evidence type="ECO:0000256" key="2">
    <source>
        <dbReference type="ARBA" id="ARBA00022801"/>
    </source>
</evidence>
<evidence type="ECO:0000259" key="3">
    <source>
        <dbReference type="Pfam" id="PF00561"/>
    </source>
</evidence>
<sequence>MALSNEPETYYYKEGIKVIERFFEVPLDHDNPSGEKIRVFARNMIPRSKAKTKEEEDKLPFLLYLQGGPGFETPLQSSTGFAAEIHERGYQTLWLDQRGTGLSTPFSYETLPTNVKADQEIADYLKFFRADSIVKDCEVIRKTLLGHKDKESEQKWSIMGQSFGGFCAVTYLSFFPEGLKEVFITGGLATLASQPDTSYELTTKKVIARNKVYYEKYPRDIRRVRNILNHLETNNVQLPNGGRLTVRRWQLLGLDFGMHSKYPLRGIDRVHQIVFRAANDLELYKQLTYKLLQMVEGCQHIDGNPIYAILHEPLYCQGHSPNWAANRVIQKYPQFSWQNVKTLADTEPVYFTGEMIFPEMFDDFAHLRPFKGVAEILAQDASWGPLYNIGQLAKNEVPVTTATQVHSIMFTLMRKLTLQSYVPFELSQQTAAMIKNTEQYITNQLQHGGIREDPKDLMRRLFQILRRERG</sequence>
<dbReference type="PANTHER" id="PTHR43248:SF2">
    <property type="entry name" value="PROLYL AMINOPEPTIDASE"/>
    <property type="match status" value="1"/>
</dbReference>
<dbReference type="InterPro" id="IPR000073">
    <property type="entry name" value="AB_hydrolase_1"/>
</dbReference>
<dbReference type="Proteomes" id="UP000017559">
    <property type="component" value="Unassembled WGS sequence"/>
</dbReference>
<keyword evidence="5" id="KW-1185">Reference proteome</keyword>
<keyword evidence="2" id="KW-0378">Hydrolase</keyword>
<dbReference type="PRINTS" id="PR00793">
    <property type="entry name" value="PROAMNOPTASE"/>
</dbReference>
<comment type="caution">
    <text evidence="4">The sequence shown here is derived from an EMBL/GenBank/DDBJ whole genome shotgun (WGS) entry which is preliminary data.</text>
</comment>
<organism evidence="4 5">
    <name type="scientific">Moniliophthora roreri (strain MCA 2997)</name>
    <name type="common">Cocoa frosty pod rot fungus</name>
    <name type="synonym">Crinipellis roreri</name>
    <dbReference type="NCBI Taxonomy" id="1381753"/>
    <lineage>
        <taxon>Eukaryota</taxon>
        <taxon>Fungi</taxon>
        <taxon>Dikarya</taxon>
        <taxon>Basidiomycota</taxon>
        <taxon>Agaricomycotina</taxon>
        <taxon>Agaricomycetes</taxon>
        <taxon>Agaricomycetidae</taxon>
        <taxon>Agaricales</taxon>
        <taxon>Marasmiineae</taxon>
        <taxon>Marasmiaceae</taxon>
        <taxon>Moniliophthora</taxon>
    </lineage>
</organism>
<gene>
    <name evidence="4" type="ORF">Moror_10489</name>
</gene>
<dbReference type="Gene3D" id="3.40.50.1820">
    <property type="entry name" value="alpha/beta hydrolase"/>
    <property type="match status" value="1"/>
</dbReference>
<dbReference type="InterPro" id="IPR051601">
    <property type="entry name" value="Serine_prot/Carboxylest_S33"/>
</dbReference>
<feature type="domain" description="AB hydrolase-1" evidence="3">
    <location>
        <begin position="62"/>
        <end position="209"/>
    </location>
</feature>
<dbReference type="Pfam" id="PF00561">
    <property type="entry name" value="Abhydrolase_1"/>
    <property type="match status" value="1"/>
</dbReference>
<evidence type="ECO:0000256" key="1">
    <source>
        <dbReference type="ARBA" id="ARBA00010088"/>
    </source>
</evidence>